<reference evidence="2 3" key="1">
    <citation type="journal article" date="2018" name="Nat. Ecol. Evol.">
        <title>Pezizomycetes genomes reveal the molecular basis of ectomycorrhizal truffle lifestyle.</title>
        <authorList>
            <person name="Murat C."/>
            <person name="Payen T."/>
            <person name="Noel B."/>
            <person name="Kuo A."/>
            <person name="Morin E."/>
            <person name="Chen J."/>
            <person name="Kohler A."/>
            <person name="Krizsan K."/>
            <person name="Balestrini R."/>
            <person name="Da Silva C."/>
            <person name="Montanini B."/>
            <person name="Hainaut M."/>
            <person name="Levati E."/>
            <person name="Barry K.W."/>
            <person name="Belfiori B."/>
            <person name="Cichocki N."/>
            <person name="Clum A."/>
            <person name="Dockter R.B."/>
            <person name="Fauchery L."/>
            <person name="Guy J."/>
            <person name="Iotti M."/>
            <person name="Le Tacon F."/>
            <person name="Lindquist E.A."/>
            <person name="Lipzen A."/>
            <person name="Malagnac F."/>
            <person name="Mello A."/>
            <person name="Molinier V."/>
            <person name="Miyauchi S."/>
            <person name="Poulain J."/>
            <person name="Riccioni C."/>
            <person name="Rubini A."/>
            <person name="Sitrit Y."/>
            <person name="Splivallo R."/>
            <person name="Traeger S."/>
            <person name="Wang M."/>
            <person name="Zifcakova L."/>
            <person name="Wipf D."/>
            <person name="Zambonelli A."/>
            <person name="Paolocci F."/>
            <person name="Nowrousian M."/>
            <person name="Ottonello S."/>
            <person name="Baldrian P."/>
            <person name="Spatafora J.W."/>
            <person name="Henrissat B."/>
            <person name="Nagy L.G."/>
            <person name="Aury J.M."/>
            <person name="Wincker P."/>
            <person name="Grigoriev I.V."/>
            <person name="Bonfante P."/>
            <person name="Martin F.M."/>
        </authorList>
    </citation>
    <scope>NUCLEOTIDE SEQUENCE [LARGE SCALE GENOMIC DNA]</scope>
    <source>
        <strain evidence="2 3">ATCC MYA-4762</strain>
    </source>
</reference>
<dbReference type="STRING" id="1051890.A0A3N4MER9"/>
<dbReference type="GO" id="GO:0051010">
    <property type="term" value="F:microtubule plus-end binding"/>
    <property type="evidence" value="ECO:0007669"/>
    <property type="project" value="TreeGrafter"/>
</dbReference>
<dbReference type="InterPro" id="IPR042332">
    <property type="entry name" value="Hsk3"/>
</dbReference>
<evidence type="ECO:0000313" key="2">
    <source>
        <dbReference type="EMBL" id="RPB27585.1"/>
    </source>
</evidence>
<dbReference type="Pfam" id="PF08227">
    <property type="entry name" value="DASH_Hsk3"/>
    <property type="match status" value="1"/>
</dbReference>
<feature type="region of interest" description="Disordered" evidence="1">
    <location>
        <begin position="1"/>
        <end position="37"/>
    </location>
</feature>
<feature type="compositionally biased region" description="Low complexity" evidence="1">
    <location>
        <begin position="17"/>
        <end position="29"/>
    </location>
</feature>
<dbReference type="PANTHER" id="PTHR28289">
    <property type="entry name" value="DASH COMPLEX SUBUNIT HSK3"/>
    <property type="match status" value="1"/>
</dbReference>
<dbReference type="AlphaFoldDB" id="A0A3N4MER9"/>
<keyword evidence="3" id="KW-1185">Reference proteome</keyword>
<dbReference type="Proteomes" id="UP000267821">
    <property type="component" value="Unassembled WGS sequence"/>
</dbReference>
<accession>A0A3N4MER9</accession>
<dbReference type="OrthoDB" id="3358869at2759"/>
<name>A0A3N4MER9_9PEZI</name>
<sequence length="131" mass="14457">MPPPPHSSGPYGKHRLSTAPPSTTASASSNKHRQLSHLNSQLTQLHAHLSDLEDLVRMTAVQAEHIRALGGIHGAFLLMSDPPPTSFIQRKRHFATSRPILNPPENKMPRLAPHIMNPYIVPSHKPQIPNT</sequence>
<dbReference type="GO" id="GO:0008608">
    <property type="term" value="P:attachment of spindle microtubules to kinetochore"/>
    <property type="evidence" value="ECO:0007669"/>
    <property type="project" value="InterPro"/>
</dbReference>
<gene>
    <name evidence="2" type="ORF">L211DRAFT_865733</name>
</gene>
<dbReference type="InterPro" id="IPR013183">
    <property type="entry name" value="Hsk3-like"/>
</dbReference>
<proteinExistence type="predicted"/>
<organism evidence="2 3">
    <name type="scientific">Terfezia boudieri ATCC MYA-4762</name>
    <dbReference type="NCBI Taxonomy" id="1051890"/>
    <lineage>
        <taxon>Eukaryota</taxon>
        <taxon>Fungi</taxon>
        <taxon>Dikarya</taxon>
        <taxon>Ascomycota</taxon>
        <taxon>Pezizomycotina</taxon>
        <taxon>Pezizomycetes</taxon>
        <taxon>Pezizales</taxon>
        <taxon>Pezizaceae</taxon>
        <taxon>Terfezia</taxon>
    </lineage>
</organism>
<evidence type="ECO:0000256" key="1">
    <source>
        <dbReference type="SAM" id="MobiDB-lite"/>
    </source>
</evidence>
<dbReference type="InParanoid" id="A0A3N4MER9"/>
<dbReference type="EMBL" id="ML121531">
    <property type="protein sequence ID" value="RPB27585.1"/>
    <property type="molecule type" value="Genomic_DNA"/>
</dbReference>
<dbReference type="PANTHER" id="PTHR28289:SF1">
    <property type="entry name" value="DASH COMPLEX SUBUNIT HSK3"/>
    <property type="match status" value="1"/>
</dbReference>
<dbReference type="GO" id="GO:0042729">
    <property type="term" value="C:DASH complex"/>
    <property type="evidence" value="ECO:0007669"/>
    <property type="project" value="TreeGrafter"/>
</dbReference>
<evidence type="ECO:0000313" key="3">
    <source>
        <dbReference type="Proteomes" id="UP000267821"/>
    </source>
</evidence>
<protein>
    <submittedName>
        <fullName evidence="2">Uncharacterized protein</fullName>
    </submittedName>
</protein>